<name>A0A0D3D4L9_BRAOL</name>
<accession>A0A0D3D4L9</accession>
<dbReference type="Proteomes" id="UP000032141">
    <property type="component" value="Chromosome C7"/>
</dbReference>
<proteinExistence type="predicted"/>
<reference evidence="1" key="2">
    <citation type="submission" date="2015-03" db="UniProtKB">
        <authorList>
            <consortium name="EnsemblPlants"/>
        </authorList>
    </citation>
    <scope>IDENTIFICATION</scope>
</reference>
<organism evidence="1 2">
    <name type="scientific">Brassica oleracea var. oleracea</name>
    <dbReference type="NCBI Taxonomy" id="109376"/>
    <lineage>
        <taxon>Eukaryota</taxon>
        <taxon>Viridiplantae</taxon>
        <taxon>Streptophyta</taxon>
        <taxon>Embryophyta</taxon>
        <taxon>Tracheophyta</taxon>
        <taxon>Spermatophyta</taxon>
        <taxon>Magnoliopsida</taxon>
        <taxon>eudicotyledons</taxon>
        <taxon>Gunneridae</taxon>
        <taxon>Pentapetalae</taxon>
        <taxon>rosids</taxon>
        <taxon>malvids</taxon>
        <taxon>Brassicales</taxon>
        <taxon>Brassicaceae</taxon>
        <taxon>Brassiceae</taxon>
        <taxon>Brassica</taxon>
    </lineage>
</organism>
<evidence type="ECO:0000313" key="1">
    <source>
        <dbReference type="EnsemblPlants" id="Bo7g030570.1"/>
    </source>
</evidence>
<keyword evidence="2" id="KW-1185">Reference proteome</keyword>
<sequence>MLKDSLSLSLSSSLSKLSSPGKVLTGPEPLSSPFISFSLCLFICSPLSRYAGCSESVKSMLEPLRSRLVLVAVLKEPRDYRATERGKVAKPCALTQPDVTGRGRGVNFVTLAGSSLTRHVALPDHGVGLDGQSCSCLIVGWPVGLSSPTLGVGRPSVMFLFDCWPISGAPSTAAMRDSVGHLLHHRSTLVCGGVRTEEWCEVSAERVSFSSSRMRLYIPVSAVIPPVVVSHTLIRHELLFRSCYHRQGVVKRQLFLGLTKSLFSWVKITAKVQFSPKFG</sequence>
<dbReference type="Gramene" id="Bo7g030570.1">
    <property type="protein sequence ID" value="Bo7g030570.1"/>
    <property type="gene ID" value="Bo7g030570"/>
</dbReference>
<protein>
    <submittedName>
        <fullName evidence="1">Uncharacterized protein</fullName>
    </submittedName>
</protein>
<dbReference type="HOGENOM" id="CLU_998711_0_0_1"/>
<reference evidence="1 2" key="1">
    <citation type="journal article" date="2014" name="Genome Biol.">
        <title>Transcriptome and methylome profiling reveals relics of genome dominance in the mesopolyploid Brassica oleracea.</title>
        <authorList>
            <person name="Parkin I.A."/>
            <person name="Koh C."/>
            <person name="Tang H."/>
            <person name="Robinson S.J."/>
            <person name="Kagale S."/>
            <person name="Clarke W.E."/>
            <person name="Town C.D."/>
            <person name="Nixon J."/>
            <person name="Krishnakumar V."/>
            <person name="Bidwell S.L."/>
            <person name="Denoeud F."/>
            <person name="Belcram H."/>
            <person name="Links M.G."/>
            <person name="Just J."/>
            <person name="Clarke C."/>
            <person name="Bender T."/>
            <person name="Huebert T."/>
            <person name="Mason A.S."/>
            <person name="Pires J.C."/>
            <person name="Barker G."/>
            <person name="Moore J."/>
            <person name="Walley P.G."/>
            <person name="Manoli S."/>
            <person name="Batley J."/>
            <person name="Edwards D."/>
            <person name="Nelson M.N."/>
            <person name="Wang X."/>
            <person name="Paterson A.H."/>
            <person name="King G."/>
            <person name="Bancroft I."/>
            <person name="Chalhoub B."/>
            <person name="Sharpe A.G."/>
        </authorList>
    </citation>
    <scope>NUCLEOTIDE SEQUENCE</scope>
    <source>
        <strain evidence="1 2">cv. TO1000</strain>
    </source>
</reference>
<dbReference type="AlphaFoldDB" id="A0A0D3D4L9"/>
<dbReference type="EnsemblPlants" id="Bo7g030570.1">
    <property type="protein sequence ID" value="Bo7g030570.1"/>
    <property type="gene ID" value="Bo7g030570"/>
</dbReference>
<evidence type="ECO:0000313" key="2">
    <source>
        <dbReference type="Proteomes" id="UP000032141"/>
    </source>
</evidence>